<sequence length="50" mass="5697">MSGTIDLSKKIFILVSIDRALLYESNEAGSIFPAFQYLEKSFDEYAPYTN</sequence>
<dbReference type="EMBL" id="JYDP01003103">
    <property type="protein sequence ID" value="KRY96145.1"/>
    <property type="molecule type" value="Genomic_DNA"/>
</dbReference>
<comment type="caution">
    <text evidence="1">The sequence shown here is derived from an EMBL/GenBank/DDBJ whole genome shotgun (WGS) entry which is preliminary data.</text>
</comment>
<evidence type="ECO:0000313" key="2">
    <source>
        <dbReference type="Proteomes" id="UP000055024"/>
    </source>
</evidence>
<name>A0A0V1GCY1_9BILA</name>
<evidence type="ECO:0000313" key="1">
    <source>
        <dbReference type="EMBL" id="KRY96145.1"/>
    </source>
</evidence>
<gene>
    <name evidence="1" type="ORF">T11_3454</name>
</gene>
<keyword evidence="2" id="KW-1185">Reference proteome</keyword>
<organism evidence="1 2">
    <name type="scientific">Trichinella zimbabwensis</name>
    <dbReference type="NCBI Taxonomy" id="268475"/>
    <lineage>
        <taxon>Eukaryota</taxon>
        <taxon>Metazoa</taxon>
        <taxon>Ecdysozoa</taxon>
        <taxon>Nematoda</taxon>
        <taxon>Enoplea</taxon>
        <taxon>Dorylaimia</taxon>
        <taxon>Trichinellida</taxon>
        <taxon>Trichinellidae</taxon>
        <taxon>Trichinella</taxon>
    </lineage>
</organism>
<reference evidence="1 2" key="1">
    <citation type="submission" date="2015-01" db="EMBL/GenBank/DDBJ databases">
        <title>Evolution of Trichinella species and genotypes.</title>
        <authorList>
            <person name="Korhonen P.K."/>
            <person name="Edoardo P."/>
            <person name="Giuseppe L.R."/>
            <person name="Gasser R.B."/>
        </authorList>
    </citation>
    <scope>NUCLEOTIDE SEQUENCE [LARGE SCALE GENOMIC DNA]</scope>
    <source>
        <strain evidence="1">ISS1029</strain>
    </source>
</reference>
<accession>A0A0V1GCY1</accession>
<proteinExistence type="predicted"/>
<protein>
    <submittedName>
        <fullName evidence="1">Uncharacterized protein</fullName>
    </submittedName>
</protein>
<dbReference type="Proteomes" id="UP000055024">
    <property type="component" value="Unassembled WGS sequence"/>
</dbReference>
<dbReference type="AlphaFoldDB" id="A0A0V1GCY1"/>